<keyword evidence="2" id="KW-0732">Signal</keyword>
<dbReference type="SMART" id="SM00199">
    <property type="entry name" value="SCY"/>
    <property type="match status" value="1"/>
</dbReference>
<dbReference type="Ensembl" id="ENSSPAT00000006688.1">
    <property type="protein sequence ID" value="ENSSPAP00000006554.1"/>
    <property type="gene ID" value="ENSSPAG00000005055.1"/>
</dbReference>
<feature type="domain" description="Chemokine interleukin-8-like" evidence="3">
    <location>
        <begin position="24"/>
        <end position="86"/>
    </location>
</feature>
<evidence type="ECO:0000313" key="5">
    <source>
        <dbReference type="Proteomes" id="UP000694891"/>
    </source>
</evidence>
<dbReference type="PANTHER" id="PTHR12015">
    <property type="entry name" value="SMALL INDUCIBLE CYTOKINE A"/>
    <property type="match status" value="1"/>
</dbReference>
<dbReference type="Gene3D" id="2.40.50.40">
    <property type="match status" value="1"/>
</dbReference>
<dbReference type="Pfam" id="PF00048">
    <property type="entry name" value="IL8"/>
    <property type="match status" value="1"/>
</dbReference>
<dbReference type="GeneID" id="103362824"/>
<evidence type="ECO:0000313" key="4">
    <source>
        <dbReference type="Ensembl" id="ENSSPAP00000006554.1"/>
    </source>
</evidence>
<reference evidence="6" key="2">
    <citation type="submission" date="2025-04" db="UniProtKB">
        <authorList>
            <consortium name="RefSeq"/>
        </authorList>
    </citation>
    <scope>IDENTIFICATION</scope>
</reference>
<keyword evidence="5" id="KW-1185">Reference proteome</keyword>
<organism evidence="4">
    <name type="scientific">Stegastes partitus</name>
    <name type="common">bicolor damselfish</name>
    <dbReference type="NCBI Taxonomy" id="144197"/>
    <lineage>
        <taxon>Eukaryota</taxon>
        <taxon>Metazoa</taxon>
        <taxon>Chordata</taxon>
        <taxon>Craniata</taxon>
        <taxon>Vertebrata</taxon>
        <taxon>Euteleostomi</taxon>
        <taxon>Actinopterygii</taxon>
        <taxon>Neopterygii</taxon>
        <taxon>Teleostei</taxon>
        <taxon>Neoteleostei</taxon>
        <taxon>Acanthomorphata</taxon>
        <taxon>Ovalentaria</taxon>
        <taxon>Pomacentridae</taxon>
        <taxon>Stegastes</taxon>
    </lineage>
</organism>
<evidence type="ECO:0000256" key="2">
    <source>
        <dbReference type="SAM" id="SignalP"/>
    </source>
</evidence>
<dbReference type="PANTHER" id="PTHR12015:SF108">
    <property type="entry name" value="C-C MOTIF CHEMOKINE 20"/>
    <property type="match status" value="1"/>
</dbReference>
<evidence type="ECO:0000259" key="3">
    <source>
        <dbReference type="SMART" id="SM00199"/>
    </source>
</evidence>
<dbReference type="SUPFAM" id="SSF54117">
    <property type="entry name" value="Interleukin 8-like chemokines"/>
    <property type="match status" value="1"/>
</dbReference>
<dbReference type="CDD" id="cd00169">
    <property type="entry name" value="Chemokine"/>
    <property type="match status" value="1"/>
</dbReference>
<feature type="signal peptide" evidence="2">
    <location>
        <begin position="1"/>
        <end position="21"/>
    </location>
</feature>
<dbReference type="InterPro" id="IPR036048">
    <property type="entry name" value="Interleukin_8-like_sf"/>
</dbReference>
<evidence type="ECO:0000256" key="1">
    <source>
        <dbReference type="ARBA" id="ARBA00022514"/>
    </source>
</evidence>
<dbReference type="GO" id="GO:0006955">
    <property type="term" value="P:immune response"/>
    <property type="evidence" value="ECO:0007669"/>
    <property type="project" value="InterPro"/>
</dbReference>
<dbReference type="InterPro" id="IPR001811">
    <property type="entry name" value="Chemokine_IL8-like_dom"/>
</dbReference>
<dbReference type="RefSeq" id="XP_008287540.1">
    <property type="nucleotide sequence ID" value="XM_008289318.1"/>
</dbReference>
<proteinExistence type="predicted"/>
<dbReference type="GO" id="GO:0008009">
    <property type="term" value="F:chemokine activity"/>
    <property type="evidence" value="ECO:0007669"/>
    <property type="project" value="InterPro"/>
</dbReference>
<dbReference type="InterPro" id="IPR039809">
    <property type="entry name" value="Chemokine_b/g/d"/>
</dbReference>
<dbReference type="AlphaFoldDB" id="A0A3B4ZJU6"/>
<gene>
    <name evidence="6" type="primary">LOC103362824</name>
</gene>
<name>A0A3B4ZJU6_9TELE</name>
<keyword evidence="1" id="KW-0202">Cytokine</keyword>
<dbReference type="STRING" id="144197.ENSSPAP00000006554"/>
<dbReference type="GO" id="GO:0005615">
    <property type="term" value="C:extracellular space"/>
    <property type="evidence" value="ECO:0007669"/>
    <property type="project" value="UniProtKB-KW"/>
</dbReference>
<reference evidence="4" key="1">
    <citation type="submission" date="2023-09" db="UniProtKB">
        <authorList>
            <consortium name="Ensembl"/>
        </authorList>
    </citation>
    <scope>IDENTIFICATION</scope>
</reference>
<dbReference type="Proteomes" id="UP000694891">
    <property type="component" value="Unplaced"/>
</dbReference>
<sequence>MASKVAALLLLGIICLGLAAADVPVDCCLSTAEKRLPHRLVASYQIQDAGKGCDIKATLVITKAGRQLCLVHPDGNQWVQQLINAVDKRKQTQ</sequence>
<evidence type="ECO:0000313" key="6">
    <source>
        <dbReference type="RefSeq" id="XP_008287540.1"/>
    </source>
</evidence>
<accession>A0A3B4ZJU6</accession>
<feature type="chain" id="PRO_5044591291" evidence="2">
    <location>
        <begin position="22"/>
        <end position="93"/>
    </location>
</feature>
<dbReference type="GeneTree" id="ENSGT00990000203821"/>
<protein>
    <submittedName>
        <fullName evidence="4 6">C-C motif chemokine 20-like</fullName>
    </submittedName>
</protein>
<dbReference type="OrthoDB" id="9909116at2759"/>